<dbReference type="EMBL" id="JBBCAQ010000036">
    <property type="protein sequence ID" value="KAK7576471.1"/>
    <property type="molecule type" value="Genomic_DNA"/>
</dbReference>
<reference evidence="2 3" key="1">
    <citation type="submission" date="2024-03" db="EMBL/GenBank/DDBJ databases">
        <title>Adaptation during the transition from Ophiocordyceps entomopathogen to insect associate is accompanied by gene loss and intensified selection.</title>
        <authorList>
            <person name="Ward C.M."/>
            <person name="Onetto C.A."/>
            <person name="Borneman A.R."/>
        </authorList>
    </citation>
    <scope>NUCLEOTIDE SEQUENCE [LARGE SCALE GENOMIC DNA]</scope>
    <source>
        <strain evidence="2">AWRI1</strain>
        <tissue evidence="2">Single Adult Female</tissue>
    </source>
</reference>
<dbReference type="Proteomes" id="UP001367676">
    <property type="component" value="Unassembled WGS sequence"/>
</dbReference>
<keyword evidence="3" id="KW-1185">Reference proteome</keyword>
<feature type="compositionally biased region" description="Polar residues" evidence="1">
    <location>
        <begin position="1"/>
        <end position="19"/>
    </location>
</feature>
<name>A0AAN9TNS2_9HEMI</name>
<proteinExistence type="predicted"/>
<protein>
    <submittedName>
        <fullName evidence="2">Uncharacterized protein</fullName>
    </submittedName>
</protein>
<accession>A0AAN9TNS2</accession>
<evidence type="ECO:0000313" key="2">
    <source>
        <dbReference type="EMBL" id="KAK7576471.1"/>
    </source>
</evidence>
<organism evidence="2 3">
    <name type="scientific">Parthenolecanium corni</name>
    <dbReference type="NCBI Taxonomy" id="536013"/>
    <lineage>
        <taxon>Eukaryota</taxon>
        <taxon>Metazoa</taxon>
        <taxon>Ecdysozoa</taxon>
        <taxon>Arthropoda</taxon>
        <taxon>Hexapoda</taxon>
        <taxon>Insecta</taxon>
        <taxon>Pterygota</taxon>
        <taxon>Neoptera</taxon>
        <taxon>Paraneoptera</taxon>
        <taxon>Hemiptera</taxon>
        <taxon>Sternorrhyncha</taxon>
        <taxon>Coccoidea</taxon>
        <taxon>Coccidae</taxon>
        <taxon>Parthenolecanium</taxon>
    </lineage>
</organism>
<sequence length="162" mass="17478">MSVEEQQVQTKQESQNANIRVSPLPAAVSPTSSLPAEELPGSNSPVLTTMTPVSVDDFPAEYQHHEVHDENMLNAKQQQQQQQQVIYVSAQAPHQTILYDPQNPDSLGQQISIQETINTSNGPVSVVVPSSLAGNGSCQGPGTTVLVYQEYVEDVTSALPLK</sequence>
<gene>
    <name evidence="2" type="ORF">V9T40_012757</name>
</gene>
<feature type="region of interest" description="Disordered" evidence="1">
    <location>
        <begin position="1"/>
        <end position="48"/>
    </location>
</feature>
<dbReference type="AlphaFoldDB" id="A0AAN9TNS2"/>
<evidence type="ECO:0000256" key="1">
    <source>
        <dbReference type="SAM" id="MobiDB-lite"/>
    </source>
</evidence>
<evidence type="ECO:0000313" key="3">
    <source>
        <dbReference type="Proteomes" id="UP001367676"/>
    </source>
</evidence>
<comment type="caution">
    <text evidence="2">The sequence shown here is derived from an EMBL/GenBank/DDBJ whole genome shotgun (WGS) entry which is preliminary data.</text>
</comment>